<protein>
    <recommendedName>
        <fullName evidence="2">DUF7344 domain-containing protein</fullName>
    </recommendedName>
</protein>
<keyword evidence="1" id="KW-0812">Transmembrane</keyword>
<feature type="domain" description="DUF7344" evidence="2">
    <location>
        <begin position="12"/>
        <end position="90"/>
    </location>
</feature>
<dbReference type="RefSeq" id="WP_256531346.1">
    <property type="nucleotide sequence ID" value="NZ_CP101824.1"/>
</dbReference>
<proteinExistence type="predicted"/>
<keyword evidence="1" id="KW-0472">Membrane</keyword>
<gene>
    <name evidence="3" type="ORF">ACFOUR_07980</name>
</gene>
<evidence type="ECO:0000313" key="3">
    <source>
        <dbReference type="EMBL" id="MFC3958306.1"/>
    </source>
</evidence>
<keyword evidence="1" id="KW-1133">Transmembrane helix</keyword>
<evidence type="ECO:0000313" key="4">
    <source>
        <dbReference type="Proteomes" id="UP001595846"/>
    </source>
</evidence>
<organism evidence="3 4">
    <name type="scientific">Halovivax cerinus</name>
    <dbReference type="NCBI Taxonomy" id="1487865"/>
    <lineage>
        <taxon>Archaea</taxon>
        <taxon>Methanobacteriati</taxon>
        <taxon>Methanobacteriota</taxon>
        <taxon>Stenosarchaea group</taxon>
        <taxon>Halobacteria</taxon>
        <taxon>Halobacteriales</taxon>
        <taxon>Natrialbaceae</taxon>
        <taxon>Halovivax</taxon>
    </lineage>
</organism>
<dbReference type="AlphaFoldDB" id="A0ABD5NMT9"/>
<dbReference type="GeneID" id="73904078"/>
<dbReference type="Proteomes" id="UP001595846">
    <property type="component" value="Unassembled WGS sequence"/>
</dbReference>
<reference evidence="3 4" key="1">
    <citation type="journal article" date="2019" name="Int. J. Syst. Evol. Microbiol.">
        <title>The Global Catalogue of Microorganisms (GCM) 10K type strain sequencing project: providing services to taxonomists for standard genome sequencing and annotation.</title>
        <authorList>
            <consortium name="The Broad Institute Genomics Platform"/>
            <consortium name="The Broad Institute Genome Sequencing Center for Infectious Disease"/>
            <person name="Wu L."/>
            <person name="Ma J."/>
        </authorList>
    </citation>
    <scope>NUCLEOTIDE SEQUENCE [LARGE SCALE GENOMIC DNA]</scope>
    <source>
        <strain evidence="3 4">IBRC-M 10256</strain>
    </source>
</reference>
<dbReference type="EMBL" id="JBHSAQ010000003">
    <property type="protein sequence ID" value="MFC3958306.1"/>
    <property type="molecule type" value="Genomic_DNA"/>
</dbReference>
<sequence length="176" mass="18684">MSDDGLGKATLFDVFSNARRRMAVRYLIDVEGTCDLTPLVEQVAAWENGVGLDDVTRAQRRRVYISLYQTHLPMLADHGVIDWDPETHRITLRHDGRTFAPYLEQAGGARSWGLVYAGAAVGGAAGVSLAVLSVGPVTTAIAPTIAAITCLAVLVVVAVQVLSRRTGGLPSVGADE</sequence>
<keyword evidence="4" id="KW-1185">Reference proteome</keyword>
<evidence type="ECO:0000259" key="2">
    <source>
        <dbReference type="Pfam" id="PF24035"/>
    </source>
</evidence>
<feature type="transmembrane region" description="Helical" evidence="1">
    <location>
        <begin position="114"/>
        <end position="134"/>
    </location>
</feature>
<accession>A0ABD5NMT9</accession>
<dbReference type="Pfam" id="PF24035">
    <property type="entry name" value="DUF7344"/>
    <property type="match status" value="1"/>
</dbReference>
<comment type="caution">
    <text evidence="3">The sequence shown here is derived from an EMBL/GenBank/DDBJ whole genome shotgun (WGS) entry which is preliminary data.</text>
</comment>
<name>A0ABD5NMT9_9EURY</name>
<feature type="transmembrane region" description="Helical" evidence="1">
    <location>
        <begin position="140"/>
        <end position="162"/>
    </location>
</feature>
<evidence type="ECO:0000256" key="1">
    <source>
        <dbReference type="SAM" id="Phobius"/>
    </source>
</evidence>
<dbReference type="InterPro" id="IPR055768">
    <property type="entry name" value="DUF7344"/>
</dbReference>